<dbReference type="Proteomes" id="UP000472676">
    <property type="component" value="Unassembled WGS sequence"/>
</dbReference>
<organism evidence="2 3">
    <name type="scientific">Solimonas terrae</name>
    <dbReference type="NCBI Taxonomy" id="1396819"/>
    <lineage>
        <taxon>Bacteria</taxon>
        <taxon>Pseudomonadati</taxon>
        <taxon>Pseudomonadota</taxon>
        <taxon>Gammaproteobacteria</taxon>
        <taxon>Nevskiales</taxon>
        <taxon>Nevskiaceae</taxon>
        <taxon>Solimonas</taxon>
    </lineage>
</organism>
<evidence type="ECO:0000256" key="1">
    <source>
        <dbReference type="ARBA" id="ARBA00044755"/>
    </source>
</evidence>
<sequence>MDTLIGRQTEVLGDVRFSGGLHVDGKIKGKVLTSSEKSSSLSVSESGAIEGDVRVPHIVLNGTVIGDVHASEKITLAAKARVIGNVYYKIIEMEGGAQVNGQLVHEANPSLAQPLDLASGGSEFDELSEARRVKGFTNG</sequence>
<dbReference type="InterPro" id="IPR007607">
    <property type="entry name" value="BacA/B"/>
</dbReference>
<comment type="caution">
    <text evidence="2">The sequence shown here is derived from an EMBL/GenBank/DDBJ whole genome shotgun (WGS) entry which is preliminary data.</text>
</comment>
<evidence type="ECO:0000313" key="2">
    <source>
        <dbReference type="EMBL" id="NGY05505.1"/>
    </source>
</evidence>
<dbReference type="PANTHER" id="PTHR35024">
    <property type="entry name" value="HYPOTHETICAL CYTOSOLIC PROTEIN"/>
    <property type="match status" value="1"/>
</dbReference>
<dbReference type="AlphaFoldDB" id="A0A6M2BTF9"/>
<accession>A0A6M2BTF9</accession>
<dbReference type="Pfam" id="PF04519">
    <property type="entry name" value="Bactofilin"/>
    <property type="match status" value="1"/>
</dbReference>
<name>A0A6M2BTF9_9GAMM</name>
<proteinExistence type="inferred from homology"/>
<gene>
    <name evidence="2" type="ORF">G7Y85_12095</name>
</gene>
<comment type="similarity">
    <text evidence="1">Belongs to the bactofilin family.</text>
</comment>
<protein>
    <submittedName>
        <fullName evidence="2">Polymer-forming cytoskeletal protein</fullName>
    </submittedName>
</protein>
<dbReference type="PANTHER" id="PTHR35024:SF4">
    <property type="entry name" value="POLYMER-FORMING CYTOSKELETAL PROTEIN"/>
    <property type="match status" value="1"/>
</dbReference>
<dbReference type="EMBL" id="JAAMOW010000006">
    <property type="protein sequence ID" value="NGY05505.1"/>
    <property type="molecule type" value="Genomic_DNA"/>
</dbReference>
<keyword evidence="3" id="KW-1185">Reference proteome</keyword>
<reference evidence="2 3" key="1">
    <citation type="journal article" date="2014" name="Int. J. Syst. Evol. Microbiol.">
        <title>Solimonas terrae sp. nov., isolated from soil.</title>
        <authorList>
            <person name="Kim S.J."/>
            <person name="Moon J.Y."/>
            <person name="Weon H.Y."/>
            <person name="Ahn J.H."/>
            <person name="Chen W.M."/>
            <person name="Kwon S.W."/>
        </authorList>
    </citation>
    <scope>NUCLEOTIDE SEQUENCE [LARGE SCALE GENOMIC DNA]</scope>
    <source>
        <strain evidence="2 3">KIS83-12</strain>
    </source>
</reference>
<evidence type="ECO:0000313" key="3">
    <source>
        <dbReference type="Proteomes" id="UP000472676"/>
    </source>
</evidence>